<keyword evidence="4" id="KW-0378">Hydrolase</keyword>
<evidence type="ECO:0000256" key="2">
    <source>
        <dbReference type="ARBA" id="ARBA00022723"/>
    </source>
</evidence>
<feature type="non-terminal residue" evidence="7">
    <location>
        <position position="1190"/>
    </location>
</feature>
<dbReference type="GO" id="GO:0071897">
    <property type="term" value="P:DNA biosynthetic process"/>
    <property type="evidence" value="ECO:0007669"/>
    <property type="project" value="UniProtKB-ARBA"/>
</dbReference>
<keyword evidence="1" id="KW-0645">Protease</keyword>
<dbReference type="Proteomes" id="UP000479000">
    <property type="component" value="Unassembled WGS sequence"/>
</dbReference>
<dbReference type="Pfam" id="PF14223">
    <property type="entry name" value="Retrotran_gag_2"/>
    <property type="match status" value="1"/>
</dbReference>
<dbReference type="GO" id="GO:0003676">
    <property type="term" value="F:nucleic acid binding"/>
    <property type="evidence" value="ECO:0007669"/>
    <property type="project" value="InterPro"/>
</dbReference>
<keyword evidence="3" id="KW-0064">Aspartyl protease</keyword>
<dbReference type="GO" id="GO:0006508">
    <property type="term" value="P:proteolysis"/>
    <property type="evidence" value="ECO:0007669"/>
    <property type="project" value="UniProtKB-KW"/>
</dbReference>
<dbReference type="Pfam" id="PF07727">
    <property type="entry name" value="RVT_2"/>
    <property type="match status" value="1"/>
</dbReference>
<organism evidence="7 8">
    <name type="scientific">Nesidiocoris tenuis</name>
    <dbReference type="NCBI Taxonomy" id="355587"/>
    <lineage>
        <taxon>Eukaryota</taxon>
        <taxon>Metazoa</taxon>
        <taxon>Ecdysozoa</taxon>
        <taxon>Arthropoda</taxon>
        <taxon>Hexapoda</taxon>
        <taxon>Insecta</taxon>
        <taxon>Pterygota</taxon>
        <taxon>Neoptera</taxon>
        <taxon>Paraneoptera</taxon>
        <taxon>Hemiptera</taxon>
        <taxon>Heteroptera</taxon>
        <taxon>Panheteroptera</taxon>
        <taxon>Cimicomorpha</taxon>
        <taxon>Miridae</taxon>
        <taxon>Dicyphina</taxon>
        <taxon>Nesidiocoris</taxon>
    </lineage>
</organism>
<feature type="region of interest" description="Disordered" evidence="5">
    <location>
        <begin position="269"/>
        <end position="293"/>
    </location>
</feature>
<evidence type="ECO:0000313" key="8">
    <source>
        <dbReference type="Proteomes" id="UP000479000"/>
    </source>
</evidence>
<evidence type="ECO:0000259" key="6">
    <source>
        <dbReference type="PROSITE" id="PS50994"/>
    </source>
</evidence>
<name>A0A6H5GQQ5_9HEMI</name>
<dbReference type="InterPro" id="IPR043502">
    <property type="entry name" value="DNA/RNA_pol_sf"/>
</dbReference>
<gene>
    <name evidence="7" type="ORF">NTEN_LOCUS9526</name>
</gene>
<dbReference type="InterPro" id="IPR001584">
    <property type="entry name" value="Integrase_cat-core"/>
</dbReference>
<reference evidence="7 8" key="1">
    <citation type="submission" date="2020-02" db="EMBL/GenBank/DDBJ databases">
        <authorList>
            <person name="Ferguson B K."/>
        </authorList>
    </citation>
    <scope>NUCLEOTIDE SEQUENCE [LARGE SCALE GENOMIC DNA]</scope>
</reference>
<dbReference type="Gene3D" id="3.30.420.10">
    <property type="entry name" value="Ribonuclease H-like superfamily/Ribonuclease H"/>
    <property type="match status" value="1"/>
</dbReference>
<dbReference type="PANTHER" id="PTHR42648">
    <property type="entry name" value="TRANSPOSASE, PUTATIVE-RELATED"/>
    <property type="match status" value="1"/>
</dbReference>
<evidence type="ECO:0000256" key="4">
    <source>
        <dbReference type="ARBA" id="ARBA00022801"/>
    </source>
</evidence>
<dbReference type="Pfam" id="PF22936">
    <property type="entry name" value="Pol_BBD"/>
    <property type="match status" value="1"/>
</dbReference>
<sequence>MSGPEEGPRLFKTTASNIISRMWWRHASHNSSRLWAQPTPLMATATTVTSVPILDGTNFNHWRFRIVSILEKDQVDDVIKEEEPTDEAAKKAFHKRDSKARVTVIQGVPDKHLDLIKSCTTAKDMLDTLQKVFVRVSTFTKLTLWRKLINLKCNKRNGLEEHFATFDSLIRELEALGSKIQESDRVCILMLSLPSEYNIVITALDTLPDVTMDFVRSRLLDEELKLRIGRTARQGQADDEVTFKASSLNPQFRRCYICQDRSHFMDRCPHRQRGRGRGFRGGGRQRSDQPRRETAHLSNDVLFVALQCEILSNEKLFILDSGASNHLVRSELEPFMSDVKPLSHIVAIKIANGEKIMASKTGCLRVFCQNRVVRVEALIVSGLRHNLLSASKLASRGCRIIIEKDQALLCNEDFTIACENVSGLYILKFDFLGENCHLGETSQIWHRRLGHTNFENLKKLGLPNSHGEKCSPCVEGKSKRTPFRPVNQKTHHIGELIHSDLCGPITPASINDERYYQVILDDYSHFAVVKLLKTKEEAADNLINYIRELETQHGTKVKRLRCDRGGEFTSTYLRNFAKKRGIKMEFSISYNPPMNGKSEKLVGVLMGMARTKIIDSGMPKFMWGEAIRCSAYELNRVPTSALPDWKTPSMIWNGRNDISKMRIFGCRAWSVTLPRDNKLNPRARRGVFVGYCGGGHRIWFPETNEILRSRHMTFDENVMECKAAETMKNLQLPAQEESTPEPDECDENEADVETPVGDEEVPVVSRRVRKPPSYLDDYDLYTAYCMIAENEDPISFNEAINEEDWKEAITRELESFNKLNTWTPTALPPGRRAIDTRWVFRTKEDGTKRARLVAKGFQQPTEEFVYSPVCRMSTVRVLLSQAVLNDWPLRQFDVPTAFLNGILEDEVYIKYPDGVKRDGDKVLKLNRALYGLKNSPKCWNDHFSRVVENLGLRRSKFDFCLYVGKDVYLVLFVDDGIITGRKESVEKLIGNLQEEFRVKNLGDISVFLGMTFQRDRDRLLIKQTNFIDRLLETFKMTECNPIATPMEVNFADTGEQLSYDVPYRKLICSLMYLAITSRPDLSFSVSYLSRTLDKPSVPTWKAAKRILRYLKKTRDFSLIFGKDSKHIVGYSDADWAGDRSSRKSVSGFVAFYGGNAITWYSRRQNCVALSTAESEYVAGATAAQELMNIK</sequence>
<dbReference type="AlphaFoldDB" id="A0A6H5GQQ5"/>
<dbReference type="InterPro" id="IPR057670">
    <property type="entry name" value="SH3_retrovirus"/>
</dbReference>
<dbReference type="Pfam" id="PF00665">
    <property type="entry name" value="rve"/>
    <property type="match status" value="1"/>
</dbReference>
<dbReference type="InterPro" id="IPR039537">
    <property type="entry name" value="Retrotran_Ty1/copia-like"/>
</dbReference>
<keyword evidence="2" id="KW-0479">Metal-binding</keyword>
<dbReference type="SUPFAM" id="SSF56672">
    <property type="entry name" value="DNA/RNA polymerases"/>
    <property type="match status" value="1"/>
</dbReference>
<dbReference type="InterPro" id="IPR013103">
    <property type="entry name" value="RVT_2"/>
</dbReference>
<evidence type="ECO:0000256" key="3">
    <source>
        <dbReference type="ARBA" id="ARBA00022750"/>
    </source>
</evidence>
<keyword evidence="8" id="KW-1185">Reference proteome</keyword>
<dbReference type="GO" id="GO:0046872">
    <property type="term" value="F:metal ion binding"/>
    <property type="evidence" value="ECO:0007669"/>
    <property type="project" value="UniProtKB-KW"/>
</dbReference>
<evidence type="ECO:0000256" key="1">
    <source>
        <dbReference type="ARBA" id="ARBA00022670"/>
    </source>
</evidence>
<dbReference type="OrthoDB" id="6775211at2759"/>
<dbReference type="PANTHER" id="PTHR42648:SF28">
    <property type="entry name" value="TRANSPOSON-ENCODED PROTEIN WITH RIBONUCLEASE H-LIKE AND RETROVIRUS ZINC FINGER-LIKE DOMAINS"/>
    <property type="match status" value="1"/>
</dbReference>
<dbReference type="EMBL" id="CADCXU010014384">
    <property type="protein sequence ID" value="CAB0004049.1"/>
    <property type="molecule type" value="Genomic_DNA"/>
</dbReference>
<feature type="domain" description="Integrase catalytic" evidence="6">
    <location>
        <begin position="481"/>
        <end position="656"/>
    </location>
</feature>
<dbReference type="Pfam" id="PF25597">
    <property type="entry name" value="SH3_retrovirus"/>
    <property type="match status" value="1"/>
</dbReference>
<dbReference type="PROSITE" id="PS50994">
    <property type="entry name" value="INTEGRASE"/>
    <property type="match status" value="1"/>
</dbReference>
<feature type="compositionally biased region" description="Acidic residues" evidence="5">
    <location>
        <begin position="738"/>
        <end position="755"/>
    </location>
</feature>
<dbReference type="GO" id="GO:0042575">
    <property type="term" value="C:DNA polymerase complex"/>
    <property type="evidence" value="ECO:0007669"/>
    <property type="project" value="UniProtKB-ARBA"/>
</dbReference>
<protein>
    <recommendedName>
        <fullName evidence="6">Integrase catalytic domain-containing protein</fullName>
    </recommendedName>
</protein>
<dbReference type="GO" id="GO:0004190">
    <property type="term" value="F:aspartic-type endopeptidase activity"/>
    <property type="evidence" value="ECO:0007669"/>
    <property type="project" value="UniProtKB-KW"/>
</dbReference>
<feature type="region of interest" description="Disordered" evidence="5">
    <location>
        <begin position="733"/>
        <end position="755"/>
    </location>
</feature>
<dbReference type="InterPro" id="IPR036397">
    <property type="entry name" value="RNaseH_sf"/>
</dbReference>
<dbReference type="InterPro" id="IPR025724">
    <property type="entry name" value="GAG-pre-integrase_dom"/>
</dbReference>
<dbReference type="Pfam" id="PF13976">
    <property type="entry name" value="gag_pre-integrs"/>
    <property type="match status" value="1"/>
</dbReference>
<proteinExistence type="predicted"/>
<dbReference type="CDD" id="cd09272">
    <property type="entry name" value="RNase_HI_RT_Ty1"/>
    <property type="match status" value="1"/>
</dbReference>
<dbReference type="GO" id="GO:0015074">
    <property type="term" value="P:DNA integration"/>
    <property type="evidence" value="ECO:0007669"/>
    <property type="project" value="InterPro"/>
</dbReference>
<evidence type="ECO:0000256" key="5">
    <source>
        <dbReference type="SAM" id="MobiDB-lite"/>
    </source>
</evidence>
<dbReference type="InterPro" id="IPR012337">
    <property type="entry name" value="RNaseH-like_sf"/>
</dbReference>
<evidence type="ECO:0000313" key="7">
    <source>
        <dbReference type="EMBL" id="CAB0004049.1"/>
    </source>
</evidence>
<dbReference type="InterPro" id="IPR054722">
    <property type="entry name" value="PolX-like_BBD"/>
</dbReference>
<accession>A0A6H5GQQ5</accession>
<dbReference type="SUPFAM" id="SSF53098">
    <property type="entry name" value="Ribonuclease H-like"/>
    <property type="match status" value="1"/>
</dbReference>